<feature type="transmembrane region" description="Helical" evidence="2">
    <location>
        <begin position="43"/>
        <end position="65"/>
    </location>
</feature>
<feature type="compositionally biased region" description="Low complexity" evidence="1">
    <location>
        <begin position="257"/>
        <end position="288"/>
    </location>
</feature>
<keyword evidence="3" id="KW-0732">Signal</keyword>
<keyword evidence="2" id="KW-1133">Transmembrane helix</keyword>
<reference evidence="4" key="1">
    <citation type="journal article" date="2020" name="Phytopathology">
        <title>Genome sequence of the chestnut blight fungus Cryphonectria parasitica EP155: A fundamental resource for an archetypical invasive plant pathogen.</title>
        <authorList>
            <person name="Crouch J.A."/>
            <person name="Dawe A."/>
            <person name="Aerts A."/>
            <person name="Barry K."/>
            <person name="Churchill A.C.L."/>
            <person name="Grimwood J."/>
            <person name="Hillman B."/>
            <person name="Milgroom M.G."/>
            <person name="Pangilinan J."/>
            <person name="Smith M."/>
            <person name="Salamov A."/>
            <person name="Schmutz J."/>
            <person name="Yadav J."/>
            <person name="Grigoriev I.V."/>
            <person name="Nuss D."/>
        </authorList>
    </citation>
    <scope>NUCLEOTIDE SEQUENCE</scope>
    <source>
        <strain evidence="4">EP155</strain>
    </source>
</reference>
<evidence type="ECO:0000313" key="4">
    <source>
        <dbReference type="EMBL" id="KAF3761906.1"/>
    </source>
</evidence>
<gene>
    <name evidence="4" type="ORF">M406DRAFT_353316</name>
</gene>
<dbReference type="OrthoDB" id="4940902at2759"/>
<dbReference type="EMBL" id="MU032351">
    <property type="protein sequence ID" value="KAF3761906.1"/>
    <property type="molecule type" value="Genomic_DNA"/>
</dbReference>
<organism evidence="4 5">
    <name type="scientific">Cryphonectria parasitica (strain ATCC 38755 / EP155)</name>
    <dbReference type="NCBI Taxonomy" id="660469"/>
    <lineage>
        <taxon>Eukaryota</taxon>
        <taxon>Fungi</taxon>
        <taxon>Dikarya</taxon>
        <taxon>Ascomycota</taxon>
        <taxon>Pezizomycotina</taxon>
        <taxon>Sordariomycetes</taxon>
        <taxon>Sordariomycetidae</taxon>
        <taxon>Diaporthales</taxon>
        <taxon>Cryphonectriaceae</taxon>
        <taxon>Cryphonectria-Endothia species complex</taxon>
        <taxon>Cryphonectria</taxon>
    </lineage>
</organism>
<evidence type="ECO:0008006" key="6">
    <source>
        <dbReference type="Google" id="ProtNLM"/>
    </source>
</evidence>
<dbReference type="Proteomes" id="UP000803844">
    <property type="component" value="Unassembled WGS sequence"/>
</dbReference>
<keyword evidence="5" id="KW-1185">Reference proteome</keyword>
<evidence type="ECO:0000256" key="2">
    <source>
        <dbReference type="SAM" id="Phobius"/>
    </source>
</evidence>
<keyword evidence="2" id="KW-0812">Transmembrane</keyword>
<comment type="caution">
    <text evidence="4">The sequence shown here is derived from an EMBL/GenBank/DDBJ whole genome shotgun (WGS) entry which is preliminary data.</text>
</comment>
<accession>A0A9P4XW35</accession>
<evidence type="ECO:0000256" key="1">
    <source>
        <dbReference type="SAM" id="MobiDB-lite"/>
    </source>
</evidence>
<dbReference type="GeneID" id="63839886"/>
<keyword evidence="2" id="KW-0472">Membrane</keyword>
<feature type="chain" id="PRO_5040186643" description="MARVEL domain-containing protein" evidence="3">
    <location>
        <begin position="21"/>
        <end position="424"/>
    </location>
</feature>
<feature type="region of interest" description="Disordered" evidence="1">
    <location>
        <begin position="257"/>
        <end position="332"/>
    </location>
</feature>
<feature type="transmembrane region" description="Helical" evidence="2">
    <location>
        <begin position="154"/>
        <end position="175"/>
    </location>
</feature>
<dbReference type="AlphaFoldDB" id="A0A9P4XW35"/>
<proteinExistence type="predicted"/>
<sequence>MGRRLSTCLVLLRAFQLLAAFIPGAMNGWLTYYLYANKLGPSAIILVVEILAASVFVYATLSLSIIHTRQRSRRTPFLVCTICLDVVFCFIDITILSLLSFTGLPSNCSGLTTSTWLKGDKPDLPTRGYSTIRFSNEQDGHRGELDKYCSMERGFFFCTVLTILTFIITIILSVIRICENNYTRNSEIQYLLDEREEILKLELKVQEQEFNRSQTRSPAILSPLNMLPPSNILPPAAPVPKFTSDEEAAIEASILASLGRSPNPSSPSSSSTSSAAVPMPSPLSSPSSRFMGAGLPSIPEAAASSSNTEPHIQTSPPDSPSTPDHQQLPSPSSILPIVEPELLDEASEEENAANLAMVSDGSRYSGHFAADGHNHNNHHQLPPYSPGNERTMDGHGSESNEIRLSEYVKGETRAQDMKDDGSFQ</sequence>
<evidence type="ECO:0000313" key="5">
    <source>
        <dbReference type="Proteomes" id="UP000803844"/>
    </source>
</evidence>
<feature type="compositionally biased region" description="Basic and acidic residues" evidence="1">
    <location>
        <begin position="390"/>
        <end position="424"/>
    </location>
</feature>
<feature type="compositionally biased region" description="Polar residues" evidence="1">
    <location>
        <begin position="303"/>
        <end position="313"/>
    </location>
</feature>
<evidence type="ECO:0000256" key="3">
    <source>
        <dbReference type="SAM" id="SignalP"/>
    </source>
</evidence>
<name>A0A9P4XW35_CRYP1</name>
<feature type="transmembrane region" description="Helical" evidence="2">
    <location>
        <begin position="77"/>
        <end position="101"/>
    </location>
</feature>
<feature type="signal peptide" evidence="3">
    <location>
        <begin position="1"/>
        <end position="20"/>
    </location>
</feature>
<dbReference type="RefSeq" id="XP_040772885.1">
    <property type="nucleotide sequence ID" value="XM_040922757.1"/>
</dbReference>
<feature type="region of interest" description="Disordered" evidence="1">
    <location>
        <begin position="366"/>
        <end position="424"/>
    </location>
</feature>
<protein>
    <recommendedName>
        <fullName evidence="6">MARVEL domain-containing protein</fullName>
    </recommendedName>
</protein>